<comment type="similarity">
    <text evidence="3">Belongs to the etk/wzc family.</text>
</comment>
<evidence type="ECO:0000256" key="15">
    <source>
        <dbReference type="ARBA" id="ARBA00051245"/>
    </source>
</evidence>
<evidence type="ECO:0000256" key="11">
    <source>
        <dbReference type="ARBA" id="ARBA00022840"/>
    </source>
</evidence>
<proteinExistence type="inferred from homology"/>
<dbReference type="GO" id="GO:0004715">
    <property type="term" value="F:non-membrane spanning protein tyrosine kinase activity"/>
    <property type="evidence" value="ECO:0007669"/>
    <property type="project" value="UniProtKB-EC"/>
</dbReference>
<evidence type="ECO:0000256" key="6">
    <source>
        <dbReference type="ARBA" id="ARBA00022519"/>
    </source>
</evidence>
<dbReference type="Pfam" id="PF02706">
    <property type="entry name" value="Wzz"/>
    <property type="match status" value="1"/>
</dbReference>
<keyword evidence="13 16" id="KW-0472">Membrane</keyword>
<evidence type="ECO:0000256" key="13">
    <source>
        <dbReference type="ARBA" id="ARBA00023136"/>
    </source>
</evidence>
<evidence type="ECO:0000256" key="2">
    <source>
        <dbReference type="ARBA" id="ARBA00007316"/>
    </source>
</evidence>
<keyword evidence="8 16" id="KW-0812">Transmembrane</keyword>
<feature type="domain" description="Tyrosine-protein kinase G-rich" evidence="19">
    <location>
        <begin position="446"/>
        <end position="517"/>
    </location>
</feature>
<sequence>MSQQPTPYNQQEEEINLREELEKYLRYWPWFLISMLICIVIAFLYLRYSTPIYQTKATIIIKDEKKGGIMSELSAFEDMGILSGMGGGNSIENEMGILRSKQLITDVTKKLQLNVRFYAEGDVNTTEIYENRPFEIQILQENEEELIEAQIYSIINETETGLTLQNELTEEELNLNFGEPVNLDFATIVINKAEGYTGKFDDLLQISFTTVAAVADNYREKIQLNLTDKNSSLIELNLNDPIKVKAQQILDQLILEYNRQAIEDKNLVATNTARFIEDRLDIITGELDSVETGKEEFKESNQLTDIQAESQIFIENASDFNKKKQDINTQLELSNAMLDYLSKDSESDLLPSNLGISESGVNSVISEYNTLVLERNRILRGSTLKNPVVIDLNTQIEQIKANVLQSLQRMRSNLRIAKGDLDQQAATMGSKIASVPGKEKQYRGIERQQNIKEALYLFLLQKREETSLSLAVTAPKAKIVDRAYSLKEPVSPKRKIIMLAALILGVLIPFIFIYLKQLLNNKIESQKDMQRAIKMIPLVGEIPKVARKEEELIAKNDRSVLSEAFRILHTNLQYLLVNSGNTEGANVLFVTSTVKGEGKTFAAFNLALTLANSGKKVLIMGGDLRNPQLQRYEMDSKDLKGISDYLVDASLSLPSLIKQSQLHSNLDLLASGSIPPNPSELWRTAKANTMFEDLKSEYDYIVVDTAPVMLVTDTFLINKYADLTLYVVRAGYTEKKLIEFALDAKKDGKLHDVSFVLNDVKLSNFGYGNKYGYAYGVEKEGFWEKLKSSF</sequence>
<dbReference type="AlphaFoldDB" id="A0A5C6ZZY0"/>
<dbReference type="InterPro" id="IPR003856">
    <property type="entry name" value="LPS_length_determ_N"/>
</dbReference>
<keyword evidence="21" id="KW-1185">Reference proteome</keyword>
<comment type="subcellular location">
    <subcellularLocation>
        <location evidence="1">Cell inner membrane</location>
        <topology evidence="1">Multi-pass membrane protein</topology>
    </subcellularLocation>
</comment>
<dbReference type="NCBIfam" id="TIGR01007">
    <property type="entry name" value="eps_fam"/>
    <property type="match status" value="1"/>
</dbReference>
<dbReference type="InterPro" id="IPR032807">
    <property type="entry name" value="GNVR"/>
</dbReference>
<dbReference type="RefSeq" id="WP_146928651.1">
    <property type="nucleotide sequence ID" value="NZ_CBCSHZ010000002.1"/>
</dbReference>
<evidence type="ECO:0000313" key="20">
    <source>
        <dbReference type="EMBL" id="TXD95756.1"/>
    </source>
</evidence>
<dbReference type="InterPro" id="IPR050445">
    <property type="entry name" value="Bact_polysacc_biosynth/exp"/>
</dbReference>
<feature type="transmembrane region" description="Helical" evidence="16">
    <location>
        <begin position="27"/>
        <end position="46"/>
    </location>
</feature>
<evidence type="ECO:0000256" key="5">
    <source>
        <dbReference type="ARBA" id="ARBA00022475"/>
    </source>
</evidence>
<comment type="caution">
    <text evidence="20">The sequence shown here is derived from an EMBL/GenBank/DDBJ whole genome shotgun (WGS) entry which is preliminary data.</text>
</comment>
<keyword evidence="6" id="KW-0997">Cell inner membrane</keyword>
<evidence type="ECO:0000313" key="21">
    <source>
        <dbReference type="Proteomes" id="UP000321367"/>
    </source>
</evidence>
<protein>
    <recommendedName>
        <fullName evidence="4">non-specific protein-tyrosine kinase</fullName>
        <ecNumber evidence="4">2.7.10.2</ecNumber>
    </recommendedName>
</protein>
<dbReference type="InterPro" id="IPR005702">
    <property type="entry name" value="Wzc-like_C"/>
</dbReference>
<dbReference type="GO" id="GO:0005524">
    <property type="term" value="F:ATP binding"/>
    <property type="evidence" value="ECO:0007669"/>
    <property type="project" value="UniProtKB-KW"/>
</dbReference>
<dbReference type="EC" id="2.7.10.2" evidence="4"/>
<evidence type="ECO:0000256" key="16">
    <source>
        <dbReference type="SAM" id="Phobius"/>
    </source>
</evidence>
<keyword evidence="11" id="KW-0067">ATP-binding</keyword>
<feature type="domain" description="AAA" evidence="18">
    <location>
        <begin position="596"/>
        <end position="710"/>
    </location>
</feature>
<keyword evidence="10 20" id="KW-0418">Kinase</keyword>
<comment type="similarity">
    <text evidence="2">Belongs to the CpsD/CapB family.</text>
</comment>
<dbReference type="CDD" id="cd05387">
    <property type="entry name" value="BY-kinase"/>
    <property type="match status" value="1"/>
</dbReference>
<evidence type="ECO:0000256" key="8">
    <source>
        <dbReference type="ARBA" id="ARBA00022692"/>
    </source>
</evidence>
<dbReference type="Gene3D" id="3.40.50.300">
    <property type="entry name" value="P-loop containing nucleotide triphosphate hydrolases"/>
    <property type="match status" value="1"/>
</dbReference>
<comment type="catalytic activity">
    <reaction evidence="15">
        <text>L-tyrosyl-[protein] + ATP = O-phospho-L-tyrosyl-[protein] + ADP + H(+)</text>
        <dbReference type="Rhea" id="RHEA:10596"/>
        <dbReference type="Rhea" id="RHEA-COMP:10136"/>
        <dbReference type="Rhea" id="RHEA-COMP:20101"/>
        <dbReference type="ChEBI" id="CHEBI:15378"/>
        <dbReference type="ChEBI" id="CHEBI:30616"/>
        <dbReference type="ChEBI" id="CHEBI:46858"/>
        <dbReference type="ChEBI" id="CHEBI:61978"/>
        <dbReference type="ChEBI" id="CHEBI:456216"/>
        <dbReference type="EC" id="2.7.10.2"/>
    </reaction>
</comment>
<dbReference type="EMBL" id="VORY01000001">
    <property type="protein sequence ID" value="TXD95756.1"/>
    <property type="molecule type" value="Genomic_DNA"/>
</dbReference>
<dbReference type="Proteomes" id="UP000321367">
    <property type="component" value="Unassembled WGS sequence"/>
</dbReference>
<evidence type="ECO:0000256" key="12">
    <source>
        <dbReference type="ARBA" id="ARBA00022989"/>
    </source>
</evidence>
<feature type="domain" description="Polysaccharide chain length determinant N-terminal" evidence="17">
    <location>
        <begin position="13"/>
        <end position="111"/>
    </location>
</feature>
<evidence type="ECO:0000259" key="18">
    <source>
        <dbReference type="Pfam" id="PF13614"/>
    </source>
</evidence>
<organism evidence="20 21">
    <name type="scientific">Gillisia hiemivivida</name>
    <dbReference type="NCBI Taxonomy" id="291190"/>
    <lineage>
        <taxon>Bacteria</taxon>
        <taxon>Pseudomonadati</taxon>
        <taxon>Bacteroidota</taxon>
        <taxon>Flavobacteriia</taxon>
        <taxon>Flavobacteriales</taxon>
        <taxon>Flavobacteriaceae</taxon>
        <taxon>Gillisia</taxon>
    </lineage>
</organism>
<dbReference type="PANTHER" id="PTHR32309">
    <property type="entry name" value="TYROSINE-PROTEIN KINASE"/>
    <property type="match status" value="1"/>
</dbReference>
<evidence type="ECO:0000256" key="14">
    <source>
        <dbReference type="ARBA" id="ARBA00023137"/>
    </source>
</evidence>
<dbReference type="SUPFAM" id="SSF52540">
    <property type="entry name" value="P-loop containing nucleoside triphosphate hydrolases"/>
    <property type="match status" value="1"/>
</dbReference>
<reference evidence="20 21" key="1">
    <citation type="submission" date="2019-08" db="EMBL/GenBank/DDBJ databases">
        <title>Genome sequence of Gillisia hiemivivida IC154 (type strain).</title>
        <authorList>
            <person name="Bowman J.P."/>
        </authorList>
    </citation>
    <scope>NUCLEOTIDE SEQUENCE [LARGE SCALE GENOMIC DNA]</scope>
    <source>
        <strain evidence="20 21">IC154</strain>
    </source>
</reference>
<dbReference type="InterPro" id="IPR025669">
    <property type="entry name" value="AAA_dom"/>
</dbReference>
<accession>A0A5C6ZZY0</accession>
<name>A0A5C6ZZY0_9FLAO</name>
<dbReference type="OrthoDB" id="9794577at2"/>
<keyword evidence="12 16" id="KW-1133">Transmembrane helix</keyword>
<gene>
    <name evidence="20" type="ORF">ES724_01655</name>
</gene>
<evidence type="ECO:0000259" key="17">
    <source>
        <dbReference type="Pfam" id="PF02706"/>
    </source>
</evidence>
<keyword evidence="7 20" id="KW-0808">Transferase</keyword>
<keyword evidence="14" id="KW-0829">Tyrosine-protein kinase</keyword>
<evidence type="ECO:0000256" key="3">
    <source>
        <dbReference type="ARBA" id="ARBA00008883"/>
    </source>
</evidence>
<feature type="transmembrane region" description="Helical" evidence="16">
    <location>
        <begin position="496"/>
        <end position="515"/>
    </location>
</feature>
<dbReference type="Pfam" id="PF13614">
    <property type="entry name" value="AAA_31"/>
    <property type="match status" value="1"/>
</dbReference>
<keyword evidence="9" id="KW-0547">Nucleotide-binding</keyword>
<evidence type="ECO:0000256" key="10">
    <source>
        <dbReference type="ARBA" id="ARBA00022777"/>
    </source>
</evidence>
<keyword evidence="5" id="KW-1003">Cell membrane</keyword>
<evidence type="ECO:0000256" key="9">
    <source>
        <dbReference type="ARBA" id="ARBA00022741"/>
    </source>
</evidence>
<evidence type="ECO:0000259" key="19">
    <source>
        <dbReference type="Pfam" id="PF13807"/>
    </source>
</evidence>
<dbReference type="Pfam" id="PF13807">
    <property type="entry name" value="GNVR"/>
    <property type="match status" value="1"/>
</dbReference>
<evidence type="ECO:0000256" key="1">
    <source>
        <dbReference type="ARBA" id="ARBA00004429"/>
    </source>
</evidence>
<dbReference type="GO" id="GO:0005886">
    <property type="term" value="C:plasma membrane"/>
    <property type="evidence" value="ECO:0007669"/>
    <property type="project" value="UniProtKB-SubCell"/>
</dbReference>
<evidence type="ECO:0000256" key="4">
    <source>
        <dbReference type="ARBA" id="ARBA00011903"/>
    </source>
</evidence>
<dbReference type="PANTHER" id="PTHR32309:SF13">
    <property type="entry name" value="FERRIC ENTEROBACTIN TRANSPORT PROTEIN FEPE"/>
    <property type="match status" value="1"/>
</dbReference>
<dbReference type="InterPro" id="IPR027417">
    <property type="entry name" value="P-loop_NTPase"/>
</dbReference>
<evidence type="ECO:0000256" key="7">
    <source>
        <dbReference type="ARBA" id="ARBA00022679"/>
    </source>
</evidence>